<dbReference type="EMBL" id="CP106856">
    <property type="protein sequence ID" value="UYB35964.1"/>
    <property type="molecule type" value="Genomic_DNA"/>
</dbReference>
<dbReference type="Pfam" id="PF14082">
    <property type="entry name" value="SduA_C"/>
    <property type="match status" value="1"/>
</dbReference>
<accession>A0ABY6FSK8</accession>
<dbReference type="Proteomes" id="UP001063368">
    <property type="component" value="Chromosome"/>
</dbReference>
<sequence length="462" mass="51908">MSAEPVKPFDDDVDFDDDELDAIELYDPVGVMGQHEDGYEFVLTRLKRHGAGNPVEMLRFDRASKFLRIFPTENQFGQIEELQIESPNWDADNHSAESERSGLLYVRGLPRGFSPTYEYLGIARDYRGLFFGIEDNTKCKIVRFITSGTEGVHENGRVFVISLKRFEDYRSAVDRTRSRARTAAYRVIEAESHNVIADLLELPQVEPKRARNEVIRLFTEEALTGHVTDAADRSLLADEMTAVAPVIAQEAPHRLVQLRDDIELVSLDALIGRFEADLEGPYAKNEDHWQKFFEANHFALQLIFATPIIVEIPHATVQATNIYGRGSRIADFLCINSVTRTSLVVEIKTPGTKLMSRTPYRGKGTASVYAPHTELSGPIAQVQSQMAAVPQDLATRLGQTPDIDLDAWNDPRGAVITGRISALDPERRESFLRYRAELSTVTVLAYDEVLERLKGLRTALSV</sequence>
<dbReference type="RefSeq" id="WP_263127813.1">
    <property type="nucleotide sequence ID" value="NZ_CP106856.1"/>
</dbReference>
<dbReference type="InterPro" id="IPR025359">
    <property type="entry name" value="SduA_C"/>
</dbReference>
<organism evidence="2 3">
    <name type="scientific">Arthrobacter koreensis</name>
    <dbReference type="NCBI Taxonomy" id="199136"/>
    <lineage>
        <taxon>Bacteria</taxon>
        <taxon>Bacillati</taxon>
        <taxon>Actinomycetota</taxon>
        <taxon>Actinomycetes</taxon>
        <taxon>Micrococcales</taxon>
        <taxon>Micrococcaceae</taxon>
        <taxon>Arthrobacter</taxon>
    </lineage>
</organism>
<proteinExistence type="predicted"/>
<gene>
    <name evidence="2" type="ORF">N9A08_15340</name>
</gene>
<name>A0ABY6FSK8_9MICC</name>
<evidence type="ECO:0000313" key="2">
    <source>
        <dbReference type="EMBL" id="UYB35964.1"/>
    </source>
</evidence>
<evidence type="ECO:0000259" key="1">
    <source>
        <dbReference type="Pfam" id="PF14082"/>
    </source>
</evidence>
<evidence type="ECO:0000313" key="3">
    <source>
        <dbReference type="Proteomes" id="UP001063368"/>
    </source>
</evidence>
<feature type="domain" description="Shedu protein SduA C-terminal" evidence="1">
    <location>
        <begin position="284"/>
        <end position="450"/>
    </location>
</feature>
<protein>
    <submittedName>
        <fullName evidence="2">DUF4263 domain-containing protein</fullName>
    </submittedName>
</protein>
<keyword evidence="3" id="KW-1185">Reference proteome</keyword>
<reference evidence="2" key="1">
    <citation type="submission" date="2022-09" db="EMBL/GenBank/DDBJ databases">
        <authorList>
            <person name="Li D."/>
            <person name="Cheng J."/>
            <person name="Li Y."/>
        </authorList>
    </citation>
    <scope>NUCLEOTIDE SEQUENCE</scope>
    <source>
        <strain evidence="2">DL</strain>
    </source>
</reference>